<evidence type="ECO:0000256" key="3">
    <source>
        <dbReference type="ARBA" id="ARBA00022490"/>
    </source>
</evidence>
<dbReference type="GO" id="GO:0035599">
    <property type="term" value="F:aspartic acid methylthiotransferase activity"/>
    <property type="evidence" value="ECO:0007669"/>
    <property type="project" value="TreeGrafter"/>
</dbReference>
<dbReference type="CDD" id="cd01335">
    <property type="entry name" value="Radical_SAM"/>
    <property type="match status" value="1"/>
</dbReference>
<dbReference type="FunFam" id="3.80.30.20:FF:000001">
    <property type="entry name" value="tRNA-2-methylthio-N(6)-dimethylallyladenosine synthase 2"/>
    <property type="match status" value="1"/>
</dbReference>
<dbReference type="InterPro" id="IPR013848">
    <property type="entry name" value="Methylthiotransferase_N"/>
</dbReference>
<dbReference type="Gene3D" id="3.40.50.12160">
    <property type="entry name" value="Methylthiotransferase, N-terminal domain"/>
    <property type="match status" value="1"/>
</dbReference>
<dbReference type="SFLD" id="SFLDG01061">
    <property type="entry name" value="methylthiotransferase"/>
    <property type="match status" value="1"/>
</dbReference>
<dbReference type="EMBL" id="JACNJH010000212">
    <property type="protein sequence ID" value="MBC8362715.1"/>
    <property type="molecule type" value="Genomic_DNA"/>
</dbReference>
<dbReference type="GO" id="GO:0006400">
    <property type="term" value="P:tRNA modification"/>
    <property type="evidence" value="ECO:0007669"/>
    <property type="project" value="InterPro"/>
</dbReference>
<comment type="caution">
    <text evidence="11">The sequence shown here is derived from an EMBL/GenBank/DDBJ whole genome shotgun (WGS) entry which is preliminary data.</text>
</comment>
<reference evidence="11 12" key="1">
    <citation type="submission" date="2020-08" db="EMBL/GenBank/DDBJ databases">
        <title>Bridging the membrane lipid divide: bacteria of the FCB group superphylum have the potential to synthesize archaeal ether lipids.</title>
        <authorList>
            <person name="Villanueva L."/>
            <person name="Von Meijenfeldt F.A.B."/>
            <person name="Westbye A.B."/>
            <person name="Yadav S."/>
            <person name="Hopmans E.C."/>
            <person name="Dutilh B.E."/>
            <person name="Sinninghe Damste J.S."/>
        </authorList>
    </citation>
    <scope>NUCLEOTIDE SEQUENCE [LARGE SCALE GENOMIC DNA]</scope>
    <source>
        <strain evidence="11">NIOZ-UU30</strain>
    </source>
</reference>
<name>A0A8J6NP45_9BACT</name>
<dbReference type="AlphaFoldDB" id="A0A8J6NP45"/>
<sequence length="423" mass="47203">MKIHLVSLGCAKNLVDSERMLGRLMQAGWPYTPEPGEAEAIIVNTCSFIESAINESIDTILEMARFKQAGTCRRLIVAGCLPERFREDIIESLPEVDFFLGTGAFHEIVKAVKGPLTPSGCLLPHPDSISVEDTEPHRLLSSAQTAYLKIAEGCSRHCTYCIIPKLRGKQKSRSLENIVSEARSLISRDIKELILVAQDTTAYGNDLDPPVSLVKVLESIAGISGDVWIRLLYAHPQSMDASIVRTVATYRNICSYFDIPIQHASSRLLKRMGRNYTSGDLYRLYDQIRSLIPAAALRTTVMVGFPGETDKDFEALLAFVEDVRFDHLGVFVYSDSQDLPSHPLSGHIPGYVAKERYERLMSRQLQISLENNQKHFGRIYSVLVETKAKEHLFTGRTCFQAPQVDGTTYIHSKSLFTGSFARG</sequence>
<dbReference type="InterPro" id="IPR005840">
    <property type="entry name" value="Ribosomal_uS12_MeSTrfase_RimO"/>
</dbReference>
<dbReference type="EC" id="2.8.4.4" evidence="11"/>
<dbReference type="Proteomes" id="UP000603434">
    <property type="component" value="Unassembled WGS sequence"/>
</dbReference>
<dbReference type="NCBIfam" id="TIGR01125">
    <property type="entry name" value="30S ribosomal protein S12 methylthiotransferase RimO"/>
    <property type="match status" value="1"/>
</dbReference>
<gene>
    <name evidence="11" type="primary">rimO</name>
    <name evidence="11" type="ORF">H8E23_15125</name>
</gene>
<keyword evidence="8" id="KW-0411">Iron-sulfur</keyword>
<dbReference type="InterPro" id="IPR012340">
    <property type="entry name" value="NA-bd_OB-fold"/>
</dbReference>
<dbReference type="Gene3D" id="3.80.30.20">
    <property type="entry name" value="tm_1862 like domain"/>
    <property type="match status" value="1"/>
</dbReference>
<dbReference type="GO" id="GO:0103039">
    <property type="term" value="F:protein methylthiotransferase activity"/>
    <property type="evidence" value="ECO:0007669"/>
    <property type="project" value="UniProtKB-EC"/>
</dbReference>
<evidence type="ECO:0000313" key="11">
    <source>
        <dbReference type="EMBL" id="MBC8362715.1"/>
    </source>
</evidence>
<evidence type="ECO:0000256" key="4">
    <source>
        <dbReference type="ARBA" id="ARBA00022679"/>
    </source>
</evidence>
<feature type="non-terminal residue" evidence="11">
    <location>
        <position position="423"/>
    </location>
</feature>
<keyword evidence="7" id="KW-0408">Iron</keyword>
<evidence type="ECO:0000256" key="2">
    <source>
        <dbReference type="ARBA" id="ARBA00022485"/>
    </source>
</evidence>
<dbReference type="Pfam" id="PF18693">
    <property type="entry name" value="TRAM_2"/>
    <property type="match status" value="1"/>
</dbReference>
<dbReference type="InterPro" id="IPR020612">
    <property type="entry name" value="Methylthiotransferase_CS"/>
</dbReference>
<dbReference type="GO" id="GO:0005840">
    <property type="term" value="C:ribosome"/>
    <property type="evidence" value="ECO:0007669"/>
    <property type="project" value="UniProtKB-KW"/>
</dbReference>
<dbReference type="PANTHER" id="PTHR43837:SF1">
    <property type="entry name" value="RIBOSOMAL PROTEIN US12 METHYLTHIOTRANSFERASE RIMO"/>
    <property type="match status" value="1"/>
</dbReference>
<dbReference type="GO" id="GO:0046872">
    <property type="term" value="F:metal ion binding"/>
    <property type="evidence" value="ECO:0007669"/>
    <property type="project" value="UniProtKB-KW"/>
</dbReference>
<organism evidence="11 12">
    <name type="scientific">Candidatus Desulfatibia profunda</name>
    <dbReference type="NCBI Taxonomy" id="2841695"/>
    <lineage>
        <taxon>Bacteria</taxon>
        <taxon>Pseudomonadati</taxon>
        <taxon>Thermodesulfobacteriota</taxon>
        <taxon>Desulfobacteria</taxon>
        <taxon>Desulfobacterales</taxon>
        <taxon>Desulfobacterales incertae sedis</taxon>
        <taxon>Candidatus Desulfatibia</taxon>
    </lineage>
</organism>
<evidence type="ECO:0000313" key="12">
    <source>
        <dbReference type="Proteomes" id="UP000603434"/>
    </source>
</evidence>
<dbReference type="InterPro" id="IPR023404">
    <property type="entry name" value="rSAM_horseshoe"/>
</dbReference>
<dbReference type="NCBIfam" id="TIGR00089">
    <property type="entry name" value="MiaB/RimO family radical SAM methylthiotransferase"/>
    <property type="match status" value="1"/>
</dbReference>
<keyword evidence="6" id="KW-0479">Metal-binding</keyword>
<dbReference type="PROSITE" id="PS01278">
    <property type="entry name" value="MTTASE_RADICAL"/>
    <property type="match status" value="1"/>
</dbReference>
<protein>
    <submittedName>
        <fullName evidence="11">30S ribosomal protein S12 methylthiotransferase RimO</fullName>
        <ecNumber evidence="11">2.8.4.4</ecNumber>
    </submittedName>
</protein>
<dbReference type="InterPro" id="IPR058240">
    <property type="entry name" value="rSAM_sf"/>
</dbReference>
<feature type="domain" description="Radical SAM core" evidence="10">
    <location>
        <begin position="140"/>
        <end position="370"/>
    </location>
</feature>
<dbReference type="InterPro" id="IPR002792">
    <property type="entry name" value="TRAM_dom"/>
</dbReference>
<dbReference type="HAMAP" id="MF_01865">
    <property type="entry name" value="MTTase_RimO"/>
    <property type="match status" value="1"/>
</dbReference>
<keyword evidence="5" id="KW-0949">S-adenosyl-L-methionine</keyword>
<accession>A0A8J6NP45</accession>
<evidence type="ECO:0000256" key="5">
    <source>
        <dbReference type="ARBA" id="ARBA00022691"/>
    </source>
</evidence>
<dbReference type="InterPro" id="IPR005839">
    <property type="entry name" value="Methylthiotransferase"/>
</dbReference>
<dbReference type="Pfam" id="PF04055">
    <property type="entry name" value="Radical_SAM"/>
    <property type="match status" value="1"/>
</dbReference>
<evidence type="ECO:0000256" key="7">
    <source>
        <dbReference type="ARBA" id="ARBA00023004"/>
    </source>
</evidence>
<dbReference type="SFLD" id="SFLDS00029">
    <property type="entry name" value="Radical_SAM"/>
    <property type="match status" value="1"/>
</dbReference>
<dbReference type="PROSITE" id="PS51449">
    <property type="entry name" value="MTTASE_N"/>
    <property type="match status" value="1"/>
</dbReference>
<keyword evidence="4 11" id="KW-0808">Transferase</keyword>
<dbReference type="SMART" id="SM00729">
    <property type="entry name" value="Elp3"/>
    <property type="match status" value="1"/>
</dbReference>
<evidence type="ECO:0000259" key="9">
    <source>
        <dbReference type="PROSITE" id="PS51449"/>
    </source>
</evidence>
<dbReference type="GO" id="GO:0051539">
    <property type="term" value="F:4 iron, 4 sulfur cluster binding"/>
    <property type="evidence" value="ECO:0007669"/>
    <property type="project" value="UniProtKB-KW"/>
</dbReference>
<keyword evidence="2" id="KW-0004">4Fe-4S</keyword>
<evidence type="ECO:0000256" key="1">
    <source>
        <dbReference type="ARBA" id="ARBA00001966"/>
    </source>
</evidence>
<dbReference type="Pfam" id="PF00919">
    <property type="entry name" value="UPF0004"/>
    <property type="match status" value="1"/>
</dbReference>
<dbReference type="PANTHER" id="PTHR43837">
    <property type="entry name" value="RIBOSOMAL PROTEIN S12 METHYLTHIOTRANSFERASE RIMO"/>
    <property type="match status" value="1"/>
</dbReference>
<proteinExistence type="inferred from homology"/>
<keyword evidence="11" id="KW-0689">Ribosomal protein</keyword>
<keyword evidence="3" id="KW-0963">Cytoplasm</keyword>
<dbReference type="SFLD" id="SFLDF00274">
    <property type="entry name" value="ribosomal_protein_S12_methylth"/>
    <property type="match status" value="1"/>
</dbReference>
<dbReference type="SFLD" id="SFLDG01082">
    <property type="entry name" value="B12-binding_domain_containing"/>
    <property type="match status" value="1"/>
</dbReference>
<dbReference type="GO" id="GO:0005829">
    <property type="term" value="C:cytosol"/>
    <property type="evidence" value="ECO:0007669"/>
    <property type="project" value="TreeGrafter"/>
</dbReference>
<evidence type="ECO:0000256" key="8">
    <source>
        <dbReference type="ARBA" id="ARBA00023014"/>
    </source>
</evidence>
<keyword evidence="11" id="KW-0687">Ribonucleoprotein</keyword>
<dbReference type="InterPro" id="IPR007197">
    <property type="entry name" value="rSAM"/>
</dbReference>
<evidence type="ECO:0000259" key="10">
    <source>
        <dbReference type="PROSITE" id="PS51918"/>
    </source>
</evidence>
<evidence type="ECO:0000256" key="6">
    <source>
        <dbReference type="ARBA" id="ARBA00022723"/>
    </source>
</evidence>
<feature type="domain" description="MTTase N-terminal" evidence="9">
    <location>
        <begin position="1"/>
        <end position="117"/>
    </location>
</feature>
<dbReference type="PROSITE" id="PS51918">
    <property type="entry name" value="RADICAL_SAM"/>
    <property type="match status" value="1"/>
</dbReference>
<dbReference type="InterPro" id="IPR038135">
    <property type="entry name" value="Methylthiotransferase_N_sf"/>
</dbReference>
<dbReference type="InterPro" id="IPR006638">
    <property type="entry name" value="Elp3/MiaA/NifB-like_rSAM"/>
</dbReference>
<dbReference type="SUPFAM" id="SSF102114">
    <property type="entry name" value="Radical SAM enzymes"/>
    <property type="match status" value="1"/>
</dbReference>
<dbReference type="Gene3D" id="2.40.50.140">
    <property type="entry name" value="Nucleic acid-binding proteins"/>
    <property type="match status" value="1"/>
</dbReference>
<comment type="cofactor">
    <cofactor evidence="1">
        <name>[4Fe-4S] cluster</name>
        <dbReference type="ChEBI" id="CHEBI:49883"/>
    </cofactor>
</comment>